<dbReference type="AlphaFoldDB" id="A0A485M635"/>
<dbReference type="GO" id="GO:0047545">
    <property type="term" value="F:(S)-2-hydroxyglutarate dehydrogenase activity"/>
    <property type="evidence" value="ECO:0007669"/>
    <property type="project" value="UniProtKB-ARBA"/>
</dbReference>
<dbReference type="Pfam" id="PF02826">
    <property type="entry name" value="2-Hacid_dh_C"/>
    <property type="match status" value="1"/>
</dbReference>
<dbReference type="InterPro" id="IPR006139">
    <property type="entry name" value="D-isomer_2_OHA_DH_cat_dom"/>
</dbReference>
<organism evidence="6">
    <name type="scientific">anaerobic digester metagenome</name>
    <dbReference type="NCBI Taxonomy" id="1263854"/>
    <lineage>
        <taxon>unclassified sequences</taxon>
        <taxon>metagenomes</taxon>
        <taxon>ecological metagenomes</taxon>
    </lineage>
</organism>
<dbReference type="SUPFAM" id="SSF52283">
    <property type="entry name" value="Formate/glycerate dehydrogenase catalytic domain-like"/>
    <property type="match status" value="1"/>
</dbReference>
<dbReference type="PANTHER" id="PTHR10996:SF283">
    <property type="entry name" value="GLYOXYLATE_HYDROXYPYRUVATE REDUCTASE B"/>
    <property type="match status" value="1"/>
</dbReference>
<comment type="similarity">
    <text evidence="1">Belongs to the D-isomer specific 2-hydroxyacid dehydrogenase family.</text>
</comment>
<dbReference type="InterPro" id="IPR050223">
    <property type="entry name" value="D-isomer_2-hydroxyacid_DH"/>
</dbReference>
<evidence type="ECO:0000259" key="4">
    <source>
        <dbReference type="Pfam" id="PF00389"/>
    </source>
</evidence>
<dbReference type="EMBL" id="CAADRM010000163">
    <property type="protein sequence ID" value="VFU18987.1"/>
    <property type="molecule type" value="Genomic_DNA"/>
</dbReference>
<name>A0A485M635_9ZZZZ</name>
<dbReference type="GO" id="GO:0016618">
    <property type="term" value="F:hydroxypyruvate reductase [NAD(P)H] activity"/>
    <property type="evidence" value="ECO:0007669"/>
    <property type="project" value="TreeGrafter"/>
</dbReference>
<dbReference type="CDD" id="cd12175">
    <property type="entry name" value="2-Hacid_dh_11"/>
    <property type="match status" value="1"/>
</dbReference>
<dbReference type="GO" id="GO:0004617">
    <property type="term" value="F:phosphoglycerate dehydrogenase activity"/>
    <property type="evidence" value="ECO:0007669"/>
    <property type="project" value="UniProtKB-ARBA"/>
</dbReference>
<proteinExistence type="inferred from homology"/>
<dbReference type="GO" id="GO:0006564">
    <property type="term" value="P:L-serine biosynthetic process"/>
    <property type="evidence" value="ECO:0007669"/>
    <property type="project" value="UniProtKB-ARBA"/>
</dbReference>
<evidence type="ECO:0000256" key="1">
    <source>
        <dbReference type="ARBA" id="ARBA00005854"/>
    </source>
</evidence>
<evidence type="ECO:0000256" key="2">
    <source>
        <dbReference type="ARBA" id="ARBA00023002"/>
    </source>
</evidence>
<dbReference type="EC" id="1.1.1.26" evidence="6"/>
<dbReference type="PROSITE" id="PS00671">
    <property type="entry name" value="D_2_HYDROXYACID_DH_3"/>
    <property type="match status" value="1"/>
</dbReference>
<dbReference type="SUPFAM" id="SSF51735">
    <property type="entry name" value="NAD(P)-binding Rossmann-fold domains"/>
    <property type="match status" value="1"/>
</dbReference>
<dbReference type="InterPro" id="IPR006140">
    <property type="entry name" value="D-isomer_DH_NAD-bd"/>
</dbReference>
<dbReference type="PANTHER" id="PTHR10996">
    <property type="entry name" value="2-HYDROXYACID DEHYDROGENASE-RELATED"/>
    <property type="match status" value="1"/>
</dbReference>
<dbReference type="InterPro" id="IPR029753">
    <property type="entry name" value="D-isomer_DH_CS"/>
</dbReference>
<dbReference type="GO" id="GO:0047964">
    <property type="term" value="F:glyoxylate reductase (NADH) activity"/>
    <property type="evidence" value="ECO:0007669"/>
    <property type="project" value="UniProtKB-EC"/>
</dbReference>
<feature type="domain" description="D-isomer specific 2-hydroxyacid dehydrogenase catalytic" evidence="4">
    <location>
        <begin position="24"/>
        <end position="325"/>
    </location>
</feature>
<reference evidence="6" key="1">
    <citation type="submission" date="2019-03" db="EMBL/GenBank/DDBJ databases">
        <authorList>
            <person name="Hao L."/>
        </authorList>
    </citation>
    <scope>NUCLEOTIDE SEQUENCE</scope>
</reference>
<evidence type="ECO:0000259" key="5">
    <source>
        <dbReference type="Pfam" id="PF02826"/>
    </source>
</evidence>
<dbReference type="InterPro" id="IPR036291">
    <property type="entry name" value="NAD(P)-bd_dom_sf"/>
</dbReference>
<dbReference type="GO" id="GO:0005829">
    <property type="term" value="C:cytosol"/>
    <property type="evidence" value="ECO:0007669"/>
    <property type="project" value="TreeGrafter"/>
</dbReference>
<dbReference type="GO" id="GO:0051287">
    <property type="term" value="F:NAD binding"/>
    <property type="evidence" value="ECO:0007669"/>
    <property type="project" value="InterPro"/>
</dbReference>
<feature type="domain" description="D-isomer specific 2-hydroxyacid dehydrogenase NAD-binding" evidence="5">
    <location>
        <begin position="117"/>
        <end position="293"/>
    </location>
</feature>
<protein>
    <submittedName>
        <fullName evidence="6">Glyoxylate reductase</fullName>
        <ecNumber evidence="6">1.1.1.26</ecNumber>
    </submittedName>
</protein>
<dbReference type="GO" id="GO:0030267">
    <property type="term" value="F:glyoxylate reductase (NADPH) activity"/>
    <property type="evidence" value="ECO:0007669"/>
    <property type="project" value="TreeGrafter"/>
</dbReference>
<sequence length="338" mass="36368">MKPVVLSLAPLPADLVKALIMQTPDLPDFEVVSGGGMSREELSEAFSRAHAVMGDYTFQCPISSDLLEKALVLKLIQQPSVGYQHIDVDACTRRRIPVANTPGANTASVAEHTLACGLSLLRKLSAANQGMREGRWEQLSLNPSELAGKIWGLVGFGRIGRAVSLRLRPFAPARVLYFDIVRLSAEEEAEFGAVYSPFHDLMSQSDIVSLHAPLTEATRYMIGDEELILMKPSAYLINVARGELVDEDALARALKEGRIAGAAVDVFSREPLPAENPLLKAAGNNLLLSPHVAGVSTEAAGRIITMAAANIARVLKGLEPLYVVNDTYAASEAERGTE</sequence>
<evidence type="ECO:0000256" key="3">
    <source>
        <dbReference type="ARBA" id="ARBA00023027"/>
    </source>
</evidence>
<keyword evidence="3" id="KW-0520">NAD</keyword>
<accession>A0A485M635</accession>
<dbReference type="Pfam" id="PF00389">
    <property type="entry name" value="2-Hacid_dh"/>
    <property type="match status" value="1"/>
</dbReference>
<dbReference type="FunFam" id="3.40.50.720:FF:000041">
    <property type="entry name" value="D-3-phosphoglycerate dehydrogenase"/>
    <property type="match status" value="1"/>
</dbReference>
<dbReference type="Gene3D" id="3.40.50.720">
    <property type="entry name" value="NAD(P)-binding Rossmann-like Domain"/>
    <property type="match status" value="2"/>
</dbReference>
<evidence type="ECO:0000313" key="6">
    <source>
        <dbReference type="EMBL" id="VFU18987.1"/>
    </source>
</evidence>
<gene>
    <name evidence="6" type="primary">gyaR</name>
    <name evidence="6" type="ORF">SCFA_940007</name>
</gene>
<keyword evidence="2 6" id="KW-0560">Oxidoreductase</keyword>